<evidence type="ECO:0000256" key="11">
    <source>
        <dbReference type="SAM" id="SignalP"/>
    </source>
</evidence>
<keyword evidence="8" id="KW-0325">Glycoprotein</keyword>
<feature type="domain" description="Cadherin" evidence="12">
    <location>
        <begin position="138"/>
        <end position="244"/>
    </location>
</feature>
<evidence type="ECO:0000313" key="14">
    <source>
        <dbReference type="Proteomes" id="UP000549394"/>
    </source>
</evidence>
<dbReference type="SUPFAM" id="SSF49313">
    <property type="entry name" value="Cadherin-like"/>
    <property type="match status" value="6"/>
</dbReference>
<dbReference type="Proteomes" id="UP000549394">
    <property type="component" value="Unassembled WGS sequence"/>
</dbReference>
<evidence type="ECO:0000256" key="5">
    <source>
        <dbReference type="ARBA" id="ARBA00022889"/>
    </source>
</evidence>
<name>A0A7I8VCU5_9ANNE</name>
<dbReference type="GO" id="GO:0007156">
    <property type="term" value="P:homophilic cell adhesion via plasma membrane adhesion molecules"/>
    <property type="evidence" value="ECO:0007669"/>
    <property type="project" value="InterPro"/>
</dbReference>
<comment type="subcellular location">
    <subcellularLocation>
        <location evidence="1">Membrane</location>
        <topology evidence="1">Single-pass membrane protein</topology>
    </subcellularLocation>
</comment>
<keyword evidence="4 9" id="KW-0106">Calcium</keyword>
<dbReference type="FunFam" id="2.60.40.60:FF:000092">
    <property type="entry name" value="Protocadherin 8"/>
    <property type="match status" value="1"/>
</dbReference>
<dbReference type="InterPro" id="IPR050174">
    <property type="entry name" value="Protocadherin/Cadherin-CA"/>
</dbReference>
<feature type="domain" description="Cadherin" evidence="12">
    <location>
        <begin position="49"/>
        <end position="137"/>
    </location>
</feature>
<accession>A0A7I8VCU5</accession>
<keyword evidence="5" id="KW-0130">Cell adhesion</keyword>
<keyword evidence="14" id="KW-1185">Reference proteome</keyword>
<dbReference type="Pfam" id="PF00028">
    <property type="entry name" value="Cadherin"/>
    <property type="match status" value="4"/>
</dbReference>
<keyword evidence="11" id="KW-0732">Signal</keyword>
<dbReference type="InterPro" id="IPR020894">
    <property type="entry name" value="Cadherin_CS"/>
</dbReference>
<evidence type="ECO:0000256" key="7">
    <source>
        <dbReference type="ARBA" id="ARBA00023136"/>
    </source>
</evidence>
<evidence type="ECO:0000256" key="4">
    <source>
        <dbReference type="ARBA" id="ARBA00022837"/>
    </source>
</evidence>
<protein>
    <recommendedName>
        <fullName evidence="12">Cadherin domain-containing protein</fullName>
    </recommendedName>
</protein>
<dbReference type="Gene3D" id="2.60.40.60">
    <property type="entry name" value="Cadherins"/>
    <property type="match status" value="7"/>
</dbReference>
<organism evidence="13 14">
    <name type="scientific">Dimorphilus gyrociliatus</name>
    <dbReference type="NCBI Taxonomy" id="2664684"/>
    <lineage>
        <taxon>Eukaryota</taxon>
        <taxon>Metazoa</taxon>
        <taxon>Spiralia</taxon>
        <taxon>Lophotrochozoa</taxon>
        <taxon>Annelida</taxon>
        <taxon>Polychaeta</taxon>
        <taxon>Polychaeta incertae sedis</taxon>
        <taxon>Dinophilidae</taxon>
        <taxon>Dimorphilus</taxon>
    </lineage>
</organism>
<dbReference type="PROSITE" id="PS50268">
    <property type="entry name" value="CADHERIN_2"/>
    <property type="match status" value="6"/>
</dbReference>
<dbReference type="AlphaFoldDB" id="A0A7I8VCU5"/>
<evidence type="ECO:0000256" key="9">
    <source>
        <dbReference type="PROSITE-ProRule" id="PRU00043"/>
    </source>
</evidence>
<feature type="domain" description="Cadherin" evidence="12">
    <location>
        <begin position="570"/>
        <end position="671"/>
    </location>
</feature>
<dbReference type="OrthoDB" id="6252479at2759"/>
<dbReference type="GO" id="GO:0005509">
    <property type="term" value="F:calcium ion binding"/>
    <property type="evidence" value="ECO:0007669"/>
    <property type="project" value="UniProtKB-UniRule"/>
</dbReference>
<dbReference type="PANTHER" id="PTHR24028">
    <property type="entry name" value="CADHERIN-87A"/>
    <property type="match status" value="1"/>
</dbReference>
<dbReference type="SMART" id="SM00112">
    <property type="entry name" value="CA"/>
    <property type="match status" value="7"/>
</dbReference>
<feature type="domain" description="Cadherin" evidence="12">
    <location>
        <begin position="245"/>
        <end position="352"/>
    </location>
</feature>
<dbReference type="Pfam" id="PF08266">
    <property type="entry name" value="Cadherin_2"/>
    <property type="match status" value="1"/>
</dbReference>
<dbReference type="EMBL" id="CAJFCJ010000004">
    <property type="protein sequence ID" value="CAD5113971.1"/>
    <property type="molecule type" value="Genomic_DNA"/>
</dbReference>
<dbReference type="PROSITE" id="PS00232">
    <property type="entry name" value="CADHERIN_1"/>
    <property type="match status" value="4"/>
</dbReference>
<evidence type="ECO:0000256" key="1">
    <source>
        <dbReference type="ARBA" id="ARBA00004167"/>
    </source>
</evidence>
<dbReference type="PANTHER" id="PTHR24028:SF146">
    <property type="entry name" value="CADHERIN 96CB, ISOFORM D-RELATED"/>
    <property type="match status" value="1"/>
</dbReference>
<keyword evidence="2 10" id="KW-0812">Transmembrane</keyword>
<feature type="domain" description="Cadherin" evidence="12">
    <location>
        <begin position="465"/>
        <end position="569"/>
    </location>
</feature>
<sequence>MSFSQGAMERRLLIVLFLPQILADTVKVLNYKVIDETPEGHFIGSIVPDANLHSSYTPQILANLNFKILGKPKTDIVRIDEAGVVETSQRVDRENFCARIKNCTIIIDIAVSSPQTDVIIVKVQIVVDDINDSTPRWDTSHLNKELRESADINATLSINPAIDDDSPANRFGVVTYSIQKGRDLFDLRQPIGSGDVKLLLKRKLDREDTEVHRIILRATDGGGKSSDLQILLRVLDSNDNSPVFTKLSYTVTVKENDLRIEPLLTVSAVDKDQGDNGHVIYDFSPRTKQQYSNIFSLGRETGEIHAKQALDYETRNYYQLDITARDKGADSQTVQATVYIKVSDENDHSPEIIVNTLTEEDTTKAYVLENIAMESFIAFITVTDADTGEGGKFKCLLIDSSRTFAMTSFSEGRYKLVTKLNIDRESRDFYVVSIQCSDMGTPKKTSEKNLEIIIMDENDLSPVFRQTVYKQTIGENNIIGKYITTVNATDKDDRTNGEVRYRFPDKAIYQHLTINSIKGTIQAAESFDREKLPFLETQVEAYDLGKKSNSAFATLQLTILDENDNSPSFLSDFYNFKVQEEEQSGTLAGQVEAVDPDSDDFNDFTYSLRGTDFFRIEADSGRILTTTRLDREDKKSHRFIAVATDIRNTLLSSEIEVTVDIEDINDNPPQITFPKSENASISISSFTPVGKVIGTVIAWDLDERDSLTYHLETASEYFVMESMSGRIRVSKDLTAIANRVIRLDFQVKDGGLIEEHATPAFLNIFINSSLPWKETKKKSDGNLTIVIGLACATAFIAVALLAAIFALKRQEKRDDKRCKDLPMVRCGSIKALTTAVTYENNQNSLQSTPSKSFSEVCTYAGVFVYVCT</sequence>
<dbReference type="FunFam" id="2.60.40.60:FF:000002">
    <property type="entry name" value="Protocadherin alpha 2"/>
    <property type="match status" value="1"/>
</dbReference>
<evidence type="ECO:0000259" key="12">
    <source>
        <dbReference type="PROSITE" id="PS50268"/>
    </source>
</evidence>
<proteinExistence type="predicted"/>
<evidence type="ECO:0000256" key="10">
    <source>
        <dbReference type="SAM" id="Phobius"/>
    </source>
</evidence>
<feature type="chain" id="PRO_5029743935" description="Cadherin domain-containing protein" evidence="11">
    <location>
        <begin position="24"/>
        <end position="868"/>
    </location>
</feature>
<comment type="caution">
    <text evidence="13">The sequence shown here is derived from an EMBL/GenBank/DDBJ whole genome shotgun (WGS) entry which is preliminary data.</text>
</comment>
<evidence type="ECO:0000256" key="6">
    <source>
        <dbReference type="ARBA" id="ARBA00022989"/>
    </source>
</evidence>
<gene>
    <name evidence="13" type="ORF">DGYR_LOCUS2867</name>
</gene>
<feature type="transmembrane region" description="Helical" evidence="10">
    <location>
        <begin position="783"/>
        <end position="807"/>
    </location>
</feature>
<feature type="domain" description="Cadherin" evidence="12">
    <location>
        <begin position="359"/>
        <end position="464"/>
    </location>
</feature>
<feature type="signal peptide" evidence="11">
    <location>
        <begin position="1"/>
        <end position="23"/>
    </location>
</feature>
<evidence type="ECO:0000313" key="13">
    <source>
        <dbReference type="EMBL" id="CAD5113971.1"/>
    </source>
</evidence>
<dbReference type="InterPro" id="IPR013164">
    <property type="entry name" value="Cadherin_N"/>
</dbReference>
<dbReference type="CDD" id="cd11304">
    <property type="entry name" value="Cadherin_repeat"/>
    <property type="match status" value="6"/>
</dbReference>
<dbReference type="PRINTS" id="PR00205">
    <property type="entry name" value="CADHERIN"/>
</dbReference>
<evidence type="ECO:0000256" key="2">
    <source>
        <dbReference type="ARBA" id="ARBA00022692"/>
    </source>
</evidence>
<keyword evidence="7 10" id="KW-0472">Membrane</keyword>
<keyword evidence="6 10" id="KW-1133">Transmembrane helix</keyword>
<dbReference type="InterPro" id="IPR015919">
    <property type="entry name" value="Cadherin-like_sf"/>
</dbReference>
<dbReference type="InterPro" id="IPR002126">
    <property type="entry name" value="Cadherin-like_dom"/>
</dbReference>
<dbReference type="GO" id="GO:0005886">
    <property type="term" value="C:plasma membrane"/>
    <property type="evidence" value="ECO:0007669"/>
    <property type="project" value="InterPro"/>
</dbReference>
<evidence type="ECO:0000256" key="3">
    <source>
        <dbReference type="ARBA" id="ARBA00022737"/>
    </source>
</evidence>
<dbReference type="FunFam" id="2.60.40.60:FF:000020">
    <property type="entry name" value="Dachsous cadherin-related 1b"/>
    <property type="match status" value="1"/>
</dbReference>
<keyword evidence="3" id="KW-0677">Repeat</keyword>
<evidence type="ECO:0000256" key="8">
    <source>
        <dbReference type="ARBA" id="ARBA00023180"/>
    </source>
</evidence>
<reference evidence="13 14" key="1">
    <citation type="submission" date="2020-08" db="EMBL/GenBank/DDBJ databases">
        <authorList>
            <person name="Hejnol A."/>
        </authorList>
    </citation>
    <scope>NUCLEOTIDE SEQUENCE [LARGE SCALE GENOMIC DNA]</scope>
</reference>